<dbReference type="AlphaFoldDB" id="A0A6N2KAE8"/>
<accession>A0A6N2KAE8</accession>
<name>A0A6N2KAE8_SALVM</name>
<protein>
    <submittedName>
        <fullName evidence="1">Uncharacterized protein</fullName>
    </submittedName>
</protein>
<dbReference type="EMBL" id="CAADRP010000021">
    <property type="protein sequence ID" value="VFU21851.1"/>
    <property type="molecule type" value="Genomic_DNA"/>
</dbReference>
<organism evidence="1">
    <name type="scientific">Salix viminalis</name>
    <name type="common">Common osier</name>
    <name type="synonym">Basket willow</name>
    <dbReference type="NCBI Taxonomy" id="40686"/>
    <lineage>
        <taxon>Eukaryota</taxon>
        <taxon>Viridiplantae</taxon>
        <taxon>Streptophyta</taxon>
        <taxon>Embryophyta</taxon>
        <taxon>Tracheophyta</taxon>
        <taxon>Spermatophyta</taxon>
        <taxon>Magnoliopsida</taxon>
        <taxon>eudicotyledons</taxon>
        <taxon>Gunneridae</taxon>
        <taxon>Pentapetalae</taxon>
        <taxon>rosids</taxon>
        <taxon>fabids</taxon>
        <taxon>Malpighiales</taxon>
        <taxon>Salicaceae</taxon>
        <taxon>Saliceae</taxon>
        <taxon>Salix</taxon>
    </lineage>
</organism>
<gene>
    <name evidence="1" type="ORF">SVIM_LOCUS17460</name>
</gene>
<reference evidence="1" key="1">
    <citation type="submission" date="2019-03" db="EMBL/GenBank/DDBJ databases">
        <authorList>
            <person name="Mank J."/>
            <person name="Almeida P."/>
        </authorList>
    </citation>
    <scope>NUCLEOTIDE SEQUENCE</scope>
    <source>
        <strain evidence="1">78183</strain>
    </source>
</reference>
<evidence type="ECO:0000313" key="1">
    <source>
        <dbReference type="EMBL" id="VFU21851.1"/>
    </source>
</evidence>
<proteinExistence type="predicted"/>
<sequence>MKLFRLAYEIVNDLNNFISPPTLLHTNFPCYIHYNIITLIIYNKFSIHIAFLSISVRTYMATNTSKTADSFKKKTIYGDLLCYYSPGNT</sequence>